<dbReference type="InterPro" id="IPR016024">
    <property type="entry name" value="ARM-type_fold"/>
</dbReference>
<dbReference type="GO" id="GO:0000159">
    <property type="term" value="C:protein phosphatase type 2A complex"/>
    <property type="evidence" value="ECO:0007669"/>
    <property type="project" value="TreeGrafter"/>
</dbReference>
<dbReference type="Gene3D" id="1.25.10.10">
    <property type="entry name" value="Leucine-rich Repeat Variant"/>
    <property type="match status" value="1"/>
</dbReference>
<dbReference type="GO" id="GO:0019888">
    <property type="term" value="F:protein phosphatase regulator activity"/>
    <property type="evidence" value="ECO:0007669"/>
    <property type="project" value="TreeGrafter"/>
</dbReference>
<dbReference type="InterPro" id="IPR011989">
    <property type="entry name" value="ARM-like"/>
</dbReference>
<evidence type="ECO:0000256" key="1">
    <source>
        <dbReference type="ARBA" id="ARBA00022737"/>
    </source>
</evidence>
<dbReference type="InterPro" id="IPR051023">
    <property type="entry name" value="PP2A_Regulatory_Subunit_A"/>
</dbReference>
<organism evidence="2 3">
    <name type="scientific">Macrostomum lignano</name>
    <dbReference type="NCBI Taxonomy" id="282301"/>
    <lineage>
        <taxon>Eukaryota</taxon>
        <taxon>Metazoa</taxon>
        <taxon>Spiralia</taxon>
        <taxon>Lophotrochozoa</taxon>
        <taxon>Platyhelminthes</taxon>
        <taxon>Rhabditophora</taxon>
        <taxon>Macrostomorpha</taxon>
        <taxon>Macrostomida</taxon>
        <taxon>Macrostomidae</taxon>
        <taxon>Macrostomum</taxon>
    </lineage>
</organism>
<dbReference type="PANTHER" id="PTHR10648:SF4">
    <property type="entry name" value="PROTEIN PHOSPHATASE 2 (FORMERLY 2A), REGULATORY SUBUNIT A, BETA ISOFORM-RELATED"/>
    <property type="match status" value="1"/>
</dbReference>
<dbReference type="GO" id="GO:0005634">
    <property type="term" value="C:nucleus"/>
    <property type="evidence" value="ECO:0007669"/>
    <property type="project" value="TreeGrafter"/>
</dbReference>
<protein>
    <submittedName>
        <fullName evidence="3">DUF3535 domain-containing protein</fullName>
    </submittedName>
</protein>
<evidence type="ECO:0000313" key="2">
    <source>
        <dbReference type="Proteomes" id="UP000095280"/>
    </source>
</evidence>
<dbReference type="SUPFAM" id="SSF48371">
    <property type="entry name" value="ARM repeat"/>
    <property type="match status" value="1"/>
</dbReference>
<evidence type="ECO:0000313" key="3">
    <source>
        <dbReference type="WBParaSite" id="maker-unitig_31661-snap-gene-0.2-mRNA-1"/>
    </source>
</evidence>
<keyword evidence="2" id="KW-1185">Reference proteome</keyword>
<accession>A0A1I8FEH0</accession>
<dbReference type="Proteomes" id="UP000095280">
    <property type="component" value="Unplaced"/>
</dbReference>
<name>A0A1I8FEH0_9PLAT</name>
<keyword evidence="1" id="KW-0677">Repeat</keyword>
<proteinExistence type="predicted"/>
<sequence length="367" mass="38749">MAIEVHLEDVRTCAFVLGVATTCSVAPGQHAAAPALQQSVLPTIDALCLGAAALSRSATALRRTSPGESATWLADKLTELQSALGAGADSAPYLRRSVFQALLKRSPRPSVRARCRASKVRPTSAVNLEALAKAERTNIAFEQHPAGLSRTSPAMPISTRKNPLLASVVMGLSPLLGGKEHTVLNKLLPLFLTQRMPGGVRLNIISNLEAVNSVIGIKQLSMSLLPAIVELAEDSKWRGPPGPSSSTCPFSLARSSFDEKLNQLCMGWLVDHVFAIREAAVLNLRKLHSALIGLLSTVIPKVAELAVDTNYLHRMVCLFCVTELNSACPPDIGSGSSAANCAENGLRHCAQCPVQGGPDSATTGCQL</sequence>
<dbReference type="WBParaSite" id="maker-unitig_31661-snap-gene-0.2-mRNA-1">
    <property type="protein sequence ID" value="maker-unitig_31661-snap-gene-0.2-mRNA-1"/>
    <property type="gene ID" value="maker-unitig_31661-snap-gene-0.2"/>
</dbReference>
<dbReference type="AlphaFoldDB" id="A0A1I8FEH0"/>
<reference evidence="3" key="1">
    <citation type="submission" date="2016-11" db="UniProtKB">
        <authorList>
            <consortium name="WormBaseParasite"/>
        </authorList>
    </citation>
    <scope>IDENTIFICATION</scope>
</reference>
<dbReference type="PANTHER" id="PTHR10648">
    <property type="entry name" value="SERINE/THREONINE-PROTEIN PHOSPHATASE PP2A 65 KDA REGULATORY SUBUNIT"/>
    <property type="match status" value="1"/>
</dbReference>
<dbReference type="GO" id="GO:0005829">
    <property type="term" value="C:cytosol"/>
    <property type="evidence" value="ECO:0007669"/>
    <property type="project" value="TreeGrafter"/>
</dbReference>